<dbReference type="Pfam" id="PF00076">
    <property type="entry name" value="RRM_1"/>
    <property type="match status" value="1"/>
</dbReference>
<dbReference type="Gene3D" id="3.30.70.330">
    <property type="match status" value="1"/>
</dbReference>
<keyword evidence="5" id="KW-1185">Reference proteome</keyword>
<dbReference type="Proteomes" id="UP000530660">
    <property type="component" value="Unassembled WGS sequence"/>
</dbReference>
<evidence type="ECO:0000313" key="5">
    <source>
        <dbReference type="Proteomes" id="UP000530660"/>
    </source>
</evidence>
<dbReference type="PROSITE" id="PS50102">
    <property type="entry name" value="RRM"/>
    <property type="match status" value="1"/>
</dbReference>
<reference evidence="4 5" key="1">
    <citation type="journal article" date="2020" name="J. Phycol.">
        <title>Comparative genome analysis reveals Cyanidiococcus gen. nov., a new extremophilic red algal genus sister to Cyanidioschyzon (Cyanidioschyzonaceae, Rhodophyta).</title>
        <authorList>
            <person name="Liu S.-L."/>
            <person name="Chiang Y.-R."/>
            <person name="Yoon H.S."/>
            <person name="Fu H.-Y."/>
        </authorList>
    </citation>
    <scope>NUCLEOTIDE SEQUENCE [LARGE SCALE GENOMIC DNA]</scope>
    <source>
        <strain evidence="4 5">THAL066</strain>
    </source>
</reference>
<keyword evidence="1" id="KW-0694">RNA-binding</keyword>
<dbReference type="InterPro" id="IPR035979">
    <property type="entry name" value="RBD_domain_sf"/>
</dbReference>
<dbReference type="GO" id="GO:0003723">
    <property type="term" value="F:RNA binding"/>
    <property type="evidence" value="ECO:0007669"/>
    <property type="project" value="UniProtKB-UniRule"/>
</dbReference>
<gene>
    <name evidence="4" type="ORF">F1559_001298</name>
</gene>
<dbReference type="InterPro" id="IPR012677">
    <property type="entry name" value="Nucleotide-bd_a/b_plait_sf"/>
</dbReference>
<dbReference type="InterPro" id="IPR000504">
    <property type="entry name" value="RRM_dom"/>
</dbReference>
<evidence type="ECO:0000313" key="4">
    <source>
        <dbReference type="EMBL" id="KAF6001678.1"/>
    </source>
</evidence>
<dbReference type="SMART" id="SM00360">
    <property type="entry name" value="RRM"/>
    <property type="match status" value="1"/>
</dbReference>
<proteinExistence type="predicted"/>
<dbReference type="EMBL" id="VWRR01000013">
    <property type="protein sequence ID" value="KAF6001678.1"/>
    <property type="molecule type" value="Genomic_DNA"/>
</dbReference>
<comment type="caution">
    <text evidence="4">The sequence shown here is derived from an EMBL/GenBank/DDBJ whole genome shotgun (WGS) entry which is preliminary data.</text>
</comment>
<protein>
    <recommendedName>
        <fullName evidence="3">RRM domain-containing protein</fullName>
    </recommendedName>
</protein>
<dbReference type="OrthoDB" id="439808at2759"/>
<dbReference type="AlphaFoldDB" id="A0A7J7IF91"/>
<dbReference type="SUPFAM" id="SSF54928">
    <property type="entry name" value="RNA-binding domain, RBD"/>
    <property type="match status" value="1"/>
</dbReference>
<organism evidence="4 5">
    <name type="scientific">Cyanidiococcus yangmingshanensis</name>
    <dbReference type="NCBI Taxonomy" id="2690220"/>
    <lineage>
        <taxon>Eukaryota</taxon>
        <taxon>Rhodophyta</taxon>
        <taxon>Bangiophyceae</taxon>
        <taxon>Cyanidiales</taxon>
        <taxon>Cyanidiaceae</taxon>
        <taxon>Cyanidiococcus</taxon>
    </lineage>
</organism>
<evidence type="ECO:0000256" key="1">
    <source>
        <dbReference type="PROSITE-ProRule" id="PRU00176"/>
    </source>
</evidence>
<name>A0A7J7IF91_9RHOD</name>
<evidence type="ECO:0000259" key="3">
    <source>
        <dbReference type="PROSITE" id="PS50102"/>
    </source>
</evidence>
<evidence type="ECO:0000256" key="2">
    <source>
        <dbReference type="SAM" id="MobiDB-lite"/>
    </source>
</evidence>
<sequence>MSSDFAPLPDVCGVAAFSQGVRHTSNPDHTIFVSGLCLEAPTTPGDGLPTETAFLERLLAELFTQLAPVRRVSVPRDRITGRPLGNYAFVEFYEAKDASFAAAVTNGIFFRGQALQTRGPDLLPSLEGSQSEVKSQERVSN</sequence>
<feature type="region of interest" description="Disordered" evidence="2">
    <location>
        <begin position="122"/>
        <end position="141"/>
    </location>
</feature>
<feature type="domain" description="RRM" evidence="3">
    <location>
        <begin position="29"/>
        <end position="118"/>
    </location>
</feature>
<accession>A0A7J7IF91</accession>